<evidence type="ECO:0000256" key="2">
    <source>
        <dbReference type="ARBA" id="ARBA00012438"/>
    </source>
</evidence>
<sequence>MAAGVAHEINNPIGYINSNLTSLKTYLEDLLALVAMYEKLESVCTQTEYLEPIKAFKQQIDLEFLRTDVLDLLEESHEGATRVKKIVQDLKDFSYVGGEDDWQWINLHAGLESTLNIVNNEIKYKAKVVKVFGDLPEIRCLPHQLNQVFMNLLVNAAQAIDNEGVITLRTGTQDDYVWVEVRSQRYRQRHRTRAPEQNF</sequence>
<name>A0A8S0XLI7_9GAMM</name>
<organism evidence="3 4">
    <name type="scientific">Candidatus Methylobacter favarea</name>
    <dbReference type="NCBI Taxonomy" id="2707345"/>
    <lineage>
        <taxon>Bacteria</taxon>
        <taxon>Pseudomonadati</taxon>
        <taxon>Pseudomonadota</taxon>
        <taxon>Gammaproteobacteria</taxon>
        <taxon>Methylococcales</taxon>
        <taxon>Methylococcaceae</taxon>
        <taxon>Methylobacter</taxon>
    </lineage>
</organism>
<dbReference type="Proteomes" id="UP000494216">
    <property type="component" value="Unassembled WGS sequence"/>
</dbReference>
<comment type="caution">
    <text evidence="3">The sequence shown here is derived from an EMBL/GenBank/DDBJ whole genome shotgun (WGS) entry which is preliminary data.</text>
</comment>
<accession>A0A8S0XLI7</accession>
<dbReference type="PANTHER" id="PTHR43065">
    <property type="entry name" value="SENSOR HISTIDINE KINASE"/>
    <property type="match status" value="1"/>
</dbReference>
<dbReference type="EMBL" id="CADCXN010000116">
    <property type="protein sequence ID" value="CAA9892822.1"/>
    <property type="molecule type" value="Genomic_DNA"/>
</dbReference>
<comment type="catalytic activity">
    <reaction evidence="1">
        <text>ATP + protein L-histidine = ADP + protein N-phospho-L-histidine.</text>
        <dbReference type="EC" id="2.7.13.3"/>
    </reaction>
</comment>
<dbReference type="AlphaFoldDB" id="A0A8S0XLI7"/>
<evidence type="ECO:0000313" key="4">
    <source>
        <dbReference type="Proteomes" id="UP000494216"/>
    </source>
</evidence>
<dbReference type="InterPro" id="IPR003661">
    <property type="entry name" value="HisK_dim/P_dom"/>
</dbReference>
<dbReference type="Gene3D" id="1.10.287.130">
    <property type="match status" value="1"/>
</dbReference>
<dbReference type="EC" id="2.7.13.3" evidence="2"/>
<keyword evidence="3" id="KW-0418">Kinase</keyword>
<dbReference type="InterPro" id="IPR036890">
    <property type="entry name" value="HATPase_C_sf"/>
</dbReference>
<keyword evidence="4" id="KW-1185">Reference proteome</keyword>
<evidence type="ECO:0000313" key="3">
    <source>
        <dbReference type="EMBL" id="CAA9892822.1"/>
    </source>
</evidence>
<dbReference type="CDD" id="cd00082">
    <property type="entry name" value="HisKA"/>
    <property type="match status" value="1"/>
</dbReference>
<dbReference type="SUPFAM" id="SSF55874">
    <property type="entry name" value="ATPase domain of HSP90 chaperone/DNA topoisomerase II/histidine kinase"/>
    <property type="match status" value="1"/>
</dbReference>
<gene>
    <name evidence="3" type="ORF">METHB2_820009</name>
</gene>
<protein>
    <recommendedName>
        <fullName evidence="2">histidine kinase</fullName>
        <ecNumber evidence="2">2.7.13.3</ecNumber>
    </recommendedName>
</protein>
<dbReference type="GO" id="GO:0000155">
    <property type="term" value="F:phosphorelay sensor kinase activity"/>
    <property type="evidence" value="ECO:0007669"/>
    <property type="project" value="InterPro"/>
</dbReference>
<proteinExistence type="predicted"/>
<evidence type="ECO:0000256" key="1">
    <source>
        <dbReference type="ARBA" id="ARBA00000085"/>
    </source>
</evidence>
<keyword evidence="3" id="KW-0808">Transferase</keyword>
<dbReference type="Gene3D" id="3.30.565.10">
    <property type="entry name" value="Histidine kinase-like ATPase, C-terminal domain"/>
    <property type="match status" value="1"/>
</dbReference>
<dbReference type="PANTHER" id="PTHR43065:SF50">
    <property type="entry name" value="HISTIDINE KINASE"/>
    <property type="match status" value="1"/>
</dbReference>
<reference evidence="3 4" key="1">
    <citation type="submission" date="2020-02" db="EMBL/GenBank/DDBJ databases">
        <authorList>
            <person name="Hogendoorn C."/>
        </authorList>
    </citation>
    <scope>NUCLEOTIDE SEQUENCE [LARGE SCALE GENOMIC DNA]</scope>
    <source>
        <strain evidence="3">METHB21</strain>
    </source>
</reference>